<evidence type="ECO:0000259" key="5">
    <source>
        <dbReference type="Pfam" id="PF01229"/>
    </source>
</evidence>
<feature type="domain" description="Glycosyl hydrolases family 39 N-terminal catalytic" evidence="5">
    <location>
        <begin position="107"/>
        <end position="280"/>
    </location>
</feature>
<accession>D2PTT3</accession>
<dbReference type="InterPro" id="IPR017853">
    <property type="entry name" value="GH"/>
</dbReference>
<dbReference type="AlphaFoldDB" id="D2PTT3"/>
<dbReference type="PANTHER" id="PTHR12631">
    <property type="entry name" value="ALPHA-L-IDURONIDASE"/>
    <property type="match status" value="1"/>
</dbReference>
<evidence type="ECO:0000256" key="3">
    <source>
        <dbReference type="ARBA" id="ARBA00023295"/>
    </source>
</evidence>
<evidence type="ECO:0000313" key="6">
    <source>
        <dbReference type="EMBL" id="ADB33216.1"/>
    </source>
</evidence>
<dbReference type="EMBL" id="CP001736">
    <property type="protein sequence ID" value="ADB33216.1"/>
    <property type="molecule type" value="Genomic_DNA"/>
</dbReference>
<keyword evidence="2 6" id="KW-0378">Hydrolase</keyword>
<evidence type="ECO:0000313" key="7">
    <source>
        <dbReference type="Proteomes" id="UP000007967"/>
    </source>
</evidence>
<keyword evidence="3" id="KW-0326">Glycosidase</keyword>
<keyword evidence="7" id="KW-1185">Reference proteome</keyword>
<dbReference type="RefSeq" id="WP_012921770.1">
    <property type="nucleotide sequence ID" value="NC_013729.1"/>
</dbReference>
<reference evidence="6 7" key="2">
    <citation type="journal article" date="2010" name="Stand. Genomic Sci.">
        <title>Complete genome sequence of Kribbella flavida type strain (IFO 14399).</title>
        <authorList>
            <person name="Pukall R."/>
            <person name="Lapidus A."/>
            <person name="Glavina Del Rio T."/>
            <person name="Copeland A."/>
            <person name="Tice H."/>
            <person name="Cheng J.-F."/>
            <person name="Lucas S."/>
            <person name="Chen F."/>
            <person name="Nolan M."/>
            <person name="LaButti K."/>
            <person name="Pati A."/>
            <person name="Ivanova N."/>
            <person name="Mavrommatis K."/>
            <person name="Mikhailova N."/>
            <person name="Pitluck S."/>
            <person name="Bruce D."/>
            <person name="Goodwin L."/>
            <person name="Land M."/>
            <person name="Hauser L."/>
            <person name="Chang Y.-J."/>
            <person name="Jeffries C.D."/>
            <person name="Chen A."/>
            <person name="Palaniappan K."/>
            <person name="Chain P."/>
            <person name="Rohde M."/>
            <person name="Goeker M."/>
            <person name="Bristow J."/>
            <person name="Eisen J.A."/>
            <person name="Markowitz V."/>
            <person name="Hugenholtz P."/>
            <person name="Kyrpides N.C."/>
            <person name="Klenk H.-P."/>
            <person name="Brettin T."/>
        </authorList>
    </citation>
    <scope>NUCLEOTIDE SEQUENCE [LARGE SCALE GENOMIC DNA]</scope>
    <source>
        <strain evidence="7">DSM 17836 / JCM 10339 / NBRC 14399</strain>
    </source>
</reference>
<comment type="similarity">
    <text evidence="1">Belongs to the glycosyl hydrolase 39 family.</text>
</comment>
<dbReference type="Gene3D" id="3.20.20.80">
    <property type="entry name" value="Glycosidases"/>
    <property type="match status" value="1"/>
</dbReference>
<evidence type="ECO:0000256" key="4">
    <source>
        <dbReference type="SAM" id="SignalP"/>
    </source>
</evidence>
<evidence type="ECO:0000256" key="1">
    <source>
        <dbReference type="ARBA" id="ARBA00008875"/>
    </source>
</evidence>
<dbReference type="STRING" id="479435.Kfla_4171"/>
<dbReference type="GO" id="GO:0004553">
    <property type="term" value="F:hydrolase activity, hydrolyzing O-glycosyl compounds"/>
    <property type="evidence" value="ECO:0007669"/>
    <property type="project" value="TreeGrafter"/>
</dbReference>
<sequence length="641" mass="69194">MKALRRAGAALGVASLLGASLVAQSAQSAESAQAAAATVAADFASSADYPLIKSKFGVFNSGYVSLDRWKRDVPLLATLRPARVRWEMMWGNEQHDWAPMVTGTAANPQYNFSQVDQLVDLINNAGALPVPALTYTPSILKPPGGSWNNPPTNPSVWANQIVPAFANHWKQTGRRIGSYEIWNEPDLAGVFWTGSQAQYLDLYRDASRALRAADPDAYVEGPALCCVGWSGPFVNRVLSENLPLGGFSFHAYTDATNGSLENNYRGATDSGLTAYRMASVDNNLNEYNWTNDFTAPTDVITHRGAAQMLKSYKALLAKPWITHVEWAQFQDPVCPSTCDVIGLLDRNGRKRASYNAFQLYANMPVERKQLNVNGAVDGMASSDGHKSGILLWNTSGAPQSVSAALNNVPFARGNFRVYRIDAQHASFEDNPASEHLAPVEQRLGTSTAGLNWSGTIPDHGVVYLEAEDGTGTDTLAGRHLANVVRSNRYIPNHGKPAYASFDRRTWTAALGMAGETWADVAAGTVASSLPANLRVRLQASGTFQQLDANSLLGLRIDFQTAGGYTKGVLVHGGLYNSGRSAPHPWGTQRQPDQVVTVPNFSDFTVNLPGLAPPGWTGRATISFHLQNSGPTTRFTANIRAA</sequence>
<reference evidence="7" key="1">
    <citation type="submission" date="2009-09" db="EMBL/GenBank/DDBJ databases">
        <title>The complete genome of Kribbella flavida DSM 17836.</title>
        <authorList>
            <consortium name="US DOE Joint Genome Institute (JGI-PGF)"/>
            <person name="Lucas S."/>
            <person name="Copeland A."/>
            <person name="Lapidus A."/>
            <person name="Glavina del Rio T."/>
            <person name="Dalin E."/>
            <person name="Tice H."/>
            <person name="Bruce D."/>
            <person name="Goodwin L."/>
            <person name="Pitluck S."/>
            <person name="Kyrpides N."/>
            <person name="Mavromatis K."/>
            <person name="Ivanova N."/>
            <person name="Saunders E."/>
            <person name="Brettin T."/>
            <person name="Detter J.C."/>
            <person name="Han C."/>
            <person name="Larimer F."/>
            <person name="Land M."/>
            <person name="Hauser L."/>
            <person name="Markowitz V."/>
            <person name="Cheng J.-F."/>
            <person name="Hugenholtz P."/>
            <person name="Woyke T."/>
            <person name="Wu D."/>
            <person name="Pukall R."/>
            <person name="Klenk H.-P."/>
            <person name="Eisen J.A."/>
        </authorList>
    </citation>
    <scope>NUCLEOTIDE SEQUENCE [LARGE SCALE GENOMIC DNA]</scope>
    <source>
        <strain evidence="7">DSM 17836 / JCM 10339 / NBRC 14399</strain>
    </source>
</reference>
<dbReference type="Proteomes" id="UP000007967">
    <property type="component" value="Chromosome"/>
</dbReference>
<proteinExistence type="inferred from homology"/>
<dbReference type="HOGENOM" id="CLU_439914_0_0_11"/>
<dbReference type="SUPFAM" id="SSF51445">
    <property type="entry name" value="(Trans)glycosidases"/>
    <property type="match status" value="1"/>
</dbReference>
<dbReference type="InterPro" id="IPR049166">
    <property type="entry name" value="GH39_cat"/>
</dbReference>
<protein>
    <submittedName>
        <fullName evidence="6">Glycoside hydrolase family 39</fullName>
    </submittedName>
</protein>
<dbReference type="Pfam" id="PF01229">
    <property type="entry name" value="Glyco_hydro_39"/>
    <property type="match status" value="1"/>
</dbReference>
<organism evidence="6 7">
    <name type="scientific">Kribbella flavida (strain DSM 17836 / JCM 10339 / NBRC 14399)</name>
    <dbReference type="NCBI Taxonomy" id="479435"/>
    <lineage>
        <taxon>Bacteria</taxon>
        <taxon>Bacillati</taxon>
        <taxon>Actinomycetota</taxon>
        <taxon>Actinomycetes</taxon>
        <taxon>Propionibacteriales</taxon>
        <taxon>Kribbellaceae</taxon>
        <taxon>Kribbella</taxon>
    </lineage>
</organism>
<name>D2PTT3_KRIFD</name>
<keyword evidence="4" id="KW-0732">Signal</keyword>
<feature type="signal peptide" evidence="4">
    <location>
        <begin position="1"/>
        <end position="25"/>
    </location>
</feature>
<dbReference type="eggNOG" id="COG3664">
    <property type="taxonomic scope" value="Bacteria"/>
</dbReference>
<dbReference type="PANTHER" id="PTHR12631:SF10">
    <property type="entry name" value="BETA-XYLOSIDASE-LIKE PROTEIN-RELATED"/>
    <property type="match status" value="1"/>
</dbReference>
<dbReference type="OrthoDB" id="3507058at2"/>
<evidence type="ECO:0000256" key="2">
    <source>
        <dbReference type="ARBA" id="ARBA00022801"/>
    </source>
</evidence>
<gene>
    <name evidence="6" type="ordered locus">Kfla_4171</name>
</gene>
<dbReference type="KEGG" id="kfl:Kfla_4171"/>
<dbReference type="InterPro" id="IPR051923">
    <property type="entry name" value="Glycosyl_Hydrolase_39"/>
</dbReference>
<feature type="chain" id="PRO_5038761939" evidence="4">
    <location>
        <begin position="26"/>
        <end position="641"/>
    </location>
</feature>
<dbReference type="CAZy" id="GH39">
    <property type="family name" value="Glycoside Hydrolase Family 39"/>
</dbReference>